<name>M8DI96_9BACL</name>
<dbReference type="AlphaFoldDB" id="M8DI96"/>
<dbReference type="EMBL" id="APBN01000003">
    <property type="protein sequence ID" value="EMT53117.1"/>
    <property type="molecule type" value="Genomic_DNA"/>
</dbReference>
<dbReference type="STRING" id="1300222.I532_10077"/>
<sequence>MFEAGSEYFVSHACPIRNMFLSDEGCQSQFYLVKLDFRLLLIVCQQKLVKSCFLRKTQYIVLSKNLSHNI</sequence>
<reference evidence="1 2" key="1">
    <citation type="submission" date="2013-03" db="EMBL/GenBank/DDBJ databases">
        <title>Assembly of a new bacterial strain Brevibacillus borstelensis AK1.</title>
        <authorList>
            <person name="Rajan I."/>
            <person name="PoliReddy D."/>
            <person name="Sugumar T."/>
            <person name="Rathinam K."/>
            <person name="Alqarawi S."/>
            <person name="Khalil A.B."/>
            <person name="Sivakumar N."/>
        </authorList>
    </citation>
    <scope>NUCLEOTIDE SEQUENCE [LARGE SCALE GENOMIC DNA]</scope>
    <source>
        <strain evidence="1 2">AK1</strain>
    </source>
</reference>
<keyword evidence="2" id="KW-1185">Reference proteome</keyword>
<evidence type="ECO:0000313" key="1">
    <source>
        <dbReference type="EMBL" id="EMT53117.1"/>
    </source>
</evidence>
<evidence type="ECO:0000313" key="2">
    <source>
        <dbReference type="Proteomes" id="UP000012081"/>
    </source>
</evidence>
<gene>
    <name evidence="1" type="ORF">I532_10077</name>
</gene>
<proteinExistence type="predicted"/>
<dbReference type="Proteomes" id="UP000012081">
    <property type="component" value="Unassembled WGS sequence"/>
</dbReference>
<comment type="caution">
    <text evidence="1">The sequence shown here is derived from an EMBL/GenBank/DDBJ whole genome shotgun (WGS) entry which is preliminary data.</text>
</comment>
<organism evidence="1 2">
    <name type="scientific">Brevibacillus borstelensis AK1</name>
    <dbReference type="NCBI Taxonomy" id="1300222"/>
    <lineage>
        <taxon>Bacteria</taxon>
        <taxon>Bacillati</taxon>
        <taxon>Bacillota</taxon>
        <taxon>Bacilli</taxon>
        <taxon>Bacillales</taxon>
        <taxon>Paenibacillaceae</taxon>
        <taxon>Brevibacillus</taxon>
    </lineage>
</organism>
<accession>M8DI96</accession>
<protein>
    <submittedName>
        <fullName evidence="1">Uncharacterized protein</fullName>
    </submittedName>
</protein>